<accession>A0A7I9VVZ4</accession>
<dbReference type="InterPro" id="IPR036188">
    <property type="entry name" value="FAD/NAD-bd_sf"/>
</dbReference>
<sequence length="50" mass="4774">MDNVVVIGAGPTGLAAACGLREAGVEVRVLARRCGPLGDVAGAGPATARG</sequence>
<dbReference type="RefSeq" id="WP_207767300.1">
    <property type="nucleotide sequence ID" value="NZ_BLKS01000001.1"/>
</dbReference>
<dbReference type="Proteomes" id="UP000465302">
    <property type="component" value="Unassembled WGS sequence"/>
</dbReference>
<evidence type="ECO:0000259" key="1">
    <source>
        <dbReference type="Pfam" id="PF01494"/>
    </source>
</evidence>
<comment type="caution">
    <text evidence="2">The sequence shown here is derived from an EMBL/GenBank/DDBJ whole genome shotgun (WGS) entry which is preliminary data.</text>
</comment>
<dbReference type="GO" id="GO:0071949">
    <property type="term" value="F:FAD binding"/>
    <property type="evidence" value="ECO:0007669"/>
    <property type="project" value="InterPro"/>
</dbReference>
<dbReference type="InterPro" id="IPR002938">
    <property type="entry name" value="FAD-bd"/>
</dbReference>
<feature type="domain" description="FAD-binding" evidence="1">
    <location>
        <begin position="3"/>
        <end position="34"/>
    </location>
</feature>
<evidence type="ECO:0000313" key="2">
    <source>
        <dbReference type="EMBL" id="GFG49611.1"/>
    </source>
</evidence>
<evidence type="ECO:0000313" key="3">
    <source>
        <dbReference type="Proteomes" id="UP000465302"/>
    </source>
</evidence>
<protein>
    <recommendedName>
        <fullName evidence="1">FAD-binding domain-containing protein</fullName>
    </recommendedName>
</protein>
<reference evidence="2 3" key="1">
    <citation type="journal article" date="2019" name="Emerg. Microbes Infect.">
        <title>Comprehensive subspecies identification of 175 nontuberculous mycobacteria species based on 7547 genomic profiles.</title>
        <authorList>
            <person name="Matsumoto Y."/>
            <person name="Kinjo T."/>
            <person name="Motooka D."/>
            <person name="Nabeya D."/>
            <person name="Jung N."/>
            <person name="Uechi K."/>
            <person name="Horii T."/>
            <person name="Iida T."/>
            <person name="Fujita J."/>
            <person name="Nakamura S."/>
        </authorList>
    </citation>
    <scope>NUCLEOTIDE SEQUENCE [LARGE SCALE GENOMIC DNA]</scope>
    <source>
        <strain evidence="2 3">JCM 6377</strain>
    </source>
</reference>
<organism evidence="2 3">
    <name type="scientific">Mycolicibacterium agri</name>
    <name type="common">Mycobacterium agri</name>
    <dbReference type="NCBI Taxonomy" id="36811"/>
    <lineage>
        <taxon>Bacteria</taxon>
        <taxon>Bacillati</taxon>
        <taxon>Actinomycetota</taxon>
        <taxon>Actinomycetes</taxon>
        <taxon>Mycobacteriales</taxon>
        <taxon>Mycobacteriaceae</taxon>
        <taxon>Mycolicibacterium</taxon>
    </lineage>
</organism>
<name>A0A7I9VVZ4_MYCAG</name>
<dbReference type="Gene3D" id="3.50.50.60">
    <property type="entry name" value="FAD/NAD(P)-binding domain"/>
    <property type="match status" value="1"/>
</dbReference>
<proteinExistence type="predicted"/>
<dbReference type="EMBL" id="BLKS01000001">
    <property type="protein sequence ID" value="GFG49611.1"/>
    <property type="molecule type" value="Genomic_DNA"/>
</dbReference>
<dbReference type="SUPFAM" id="SSF51905">
    <property type="entry name" value="FAD/NAD(P)-binding domain"/>
    <property type="match status" value="1"/>
</dbReference>
<dbReference type="Pfam" id="PF01494">
    <property type="entry name" value="FAD_binding_3"/>
    <property type="match status" value="1"/>
</dbReference>
<gene>
    <name evidence="2" type="ORF">MAGR_10520</name>
</gene>
<dbReference type="AlphaFoldDB" id="A0A7I9VVZ4"/>